<dbReference type="KEGG" id="ovi:T265_15749"/>
<dbReference type="RefSeq" id="XP_009177329.1">
    <property type="nucleotide sequence ID" value="XM_009179065.1"/>
</dbReference>
<protein>
    <submittedName>
        <fullName evidence="2">Uncharacterized protein</fullName>
    </submittedName>
</protein>
<feature type="non-terminal residue" evidence="2">
    <location>
        <position position="118"/>
    </location>
</feature>
<evidence type="ECO:0000256" key="1">
    <source>
        <dbReference type="SAM" id="MobiDB-lite"/>
    </source>
</evidence>
<feature type="region of interest" description="Disordered" evidence="1">
    <location>
        <begin position="89"/>
        <end position="118"/>
    </location>
</feature>
<gene>
    <name evidence="2" type="ORF">T265_15749</name>
</gene>
<keyword evidence="3" id="KW-1185">Reference proteome</keyword>
<dbReference type="Proteomes" id="UP000054324">
    <property type="component" value="Unassembled WGS sequence"/>
</dbReference>
<proteinExistence type="predicted"/>
<evidence type="ECO:0000313" key="2">
    <source>
        <dbReference type="EMBL" id="KER18923.1"/>
    </source>
</evidence>
<organism evidence="2 3">
    <name type="scientific">Opisthorchis viverrini</name>
    <name type="common">Southeast Asian liver fluke</name>
    <dbReference type="NCBI Taxonomy" id="6198"/>
    <lineage>
        <taxon>Eukaryota</taxon>
        <taxon>Metazoa</taxon>
        <taxon>Spiralia</taxon>
        <taxon>Lophotrochozoa</taxon>
        <taxon>Platyhelminthes</taxon>
        <taxon>Trematoda</taxon>
        <taxon>Digenea</taxon>
        <taxon>Opisthorchiida</taxon>
        <taxon>Opisthorchiata</taxon>
        <taxon>Opisthorchiidae</taxon>
        <taxon>Opisthorchis</taxon>
    </lineage>
</organism>
<dbReference type="GeneID" id="20329914"/>
<sequence>MTIEISMAVCKSRGTPCARPCFESARKLEQPSIEIYASETSAVSQVSSNKANLRSQQQSLSKSLEANKRAVAVGFQKTNLYIDVTDNDWEKEDGTEHQNEQLQPSSVVKSRMRSQDQP</sequence>
<dbReference type="EMBL" id="KL597479">
    <property type="protein sequence ID" value="KER18923.1"/>
    <property type="molecule type" value="Genomic_DNA"/>
</dbReference>
<dbReference type="CTD" id="20329914"/>
<reference evidence="2 3" key="1">
    <citation type="submission" date="2013-11" db="EMBL/GenBank/DDBJ databases">
        <title>Opisthorchis viverrini - life in the bile duct.</title>
        <authorList>
            <person name="Young N.D."/>
            <person name="Nagarajan N."/>
            <person name="Lin S.J."/>
            <person name="Korhonen P.K."/>
            <person name="Jex A.R."/>
            <person name="Hall R.S."/>
            <person name="Safavi-Hemami H."/>
            <person name="Kaewkong W."/>
            <person name="Bertrand D."/>
            <person name="Gao S."/>
            <person name="Seet Q."/>
            <person name="Wongkham S."/>
            <person name="Teh B.T."/>
            <person name="Wongkham C."/>
            <person name="Intapan P.M."/>
            <person name="Maleewong W."/>
            <person name="Yang X."/>
            <person name="Hu M."/>
            <person name="Wang Z."/>
            <person name="Hofmann A."/>
            <person name="Sternberg P.W."/>
            <person name="Tan P."/>
            <person name="Wang J."/>
            <person name="Gasser R.B."/>
        </authorList>
    </citation>
    <scope>NUCLEOTIDE SEQUENCE [LARGE SCALE GENOMIC DNA]</scope>
</reference>
<name>A0A074YW62_OPIVI</name>
<evidence type="ECO:0000313" key="3">
    <source>
        <dbReference type="Proteomes" id="UP000054324"/>
    </source>
</evidence>
<dbReference type="AlphaFoldDB" id="A0A074YW62"/>
<accession>A0A074YW62</accession>